<dbReference type="SMART" id="SM00478">
    <property type="entry name" value="ENDO3c"/>
    <property type="match status" value="1"/>
</dbReference>
<feature type="domain" description="HhH-GPD" evidence="15">
    <location>
        <begin position="47"/>
        <end position="196"/>
    </location>
</feature>
<evidence type="ECO:0000256" key="4">
    <source>
        <dbReference type="ARBA" id="ARBA00012045"/>
    </source>
</evidence>
<evidence type="ECO:0000256" key="10">
    <source>
        <dbReference type="ARBA" id="ARBA00023004"/>
    </source>
</evidence>
<keyword evidence="11" id="KW-0411">Iron-sulfur</keyword>
<keyword evidence="10 14" id="KW-0408">Iron</keyword>
<dbReference type="RefSeq" id="WP_115935342.1">
    <property type="nucleotide sequence ID" value="NZ_QRDW01000001.1"/>
</dbReference>
<dbReference type="SMART" id="SM00525">
    <property type="entry name" value="FES"/>
    <property type="match status" value="1"/>
</dbReference>
<dbReference type="Proteomes" id="UP000256845">
    <property type="component" value="Unassembled WGS sequence"/>
</dbReference>
<dbReference type="AlphaFoldDB" id="A0A3D9HXQ2"/>
<dbReference type="InterPro" id="IPR029119">
    <property type="entry name" value="MutY_C"/>
</dbReference>
<dbReference type="FunFam" id="1.10.340.30:FF:000002">
    <property type="entry name" value="Adenine DNA glycosylase"/>
    <property type="match status" value="1"/>
</dbReference>
<dbReference type="PANTHER" id="PTHR42944">
    <property type="entry name" value="ADENINE DNA GLYCOSYLASE"/>
    <property type="match status" value="1"/>
</dbReference>
<dbReference type="Gene3D" id="3.90.79.10">
    <property type="entry name" value="Nucleoside Triphosphate Pyrophosphohydrolase"/>
    <property type="match status" value="1"/>
</dbReference>
<evidence type="ECO:0000256" key="8">
    <source>
        <dbReference type="ARBA" id="ARBA00022763"/>
    </source>
</evidence>
<dbReference type="GO" id="GO:0032357">
    <property type="term" value="F:oxidized purine DNA binding"/>
    <property type="evidence" value="ECO:0007669"/>
    <property type="project" value="TreeGrafter"/>
</dbReference>
<evidence type="ECO:0000256" key="9">
    <source>
        <dbReference type="ARBA" id="ARBA00022801"/>
    </source>
</evidence>
<sequence length="363" mass="40799">MTAIKQIESHLATRMLDWYDQHRRSLPWRAEPGIRPDPYHVWLSEIMLQQTTVATVRDYYRKFLSLWPDVREMAAAPLDDILAAWAGLGYYARARNLHKCAQTVANEHSGRFPETEAELIKLPGIGRYTAAAVASIAFEEPATVVDGNIERVMARLFACHAEIPKEREQHYQLAKSCTPELRPGDYAQSLMDLGATVCTPRSPKCTLCPALDLCLGRMEAESLPRKAPKKNKPTRRGTCFWIERADGHVLLEKRPEKGLLGGMTGFPGSPWQEEDQPLPQPPLPHLAPTLLEGHVKHTFTHFHLELSVATATLAESHLPNQMEDQFFWAAEEKLDSLALPTVMKKVRLLAKQGGSRKNGENSD</sequence>
<proteinExistence type="inferred from homology"/>
<dbReference type="Gene3D" id="1.10.340.30">
    <property type="entry name" value="Hypothetical protein, domain 2"/>
    <property type="match status" value="1"/>
</dbReference>
<keyword evidence="9" id="KW-0378">Hydrolase</keyword>
<dbReference type="InterPro" id="IPR000445">
    <property type="entry name" value="HhH_motif"/>
</dbReference>
<dbReference type="OrthoDB" id="9802365at2"/>
<dbReference type="InterPro" id="IPR011257">
    <property type="entry name" value="DNA_glycosylase"/>
</dbReference>
<comment type="function">
    <text evidence="2">Adenine glycosylase active on G-A mispairs. MutY also corrects error-prone DNA synthesis past GO lesions which are due to the oxidatively damaged form of guanine: 7,8-dihydro-8-oxoguanine (8-oxo-dGTP).</text>
</comment>
<dbReference type="Pfam" id="PF00633">
    <property type="entry name" value="HHH"/>
    <property type="match status" value="1"/>
</dbReference>
<comment type="cofactor">
    <cofactor evidence="14">
        <name>[4Fe-4S] cluster</name>
        <dbReference type="ChEBI" id="CHEBI:49883"/>
    </cofactor>
    <text evidence="14">Binds 1 [4Fe-4S] cluster.</text>
</comment>
<dbReference type="GO" id="GO:0034039">
    <property type="term" value="F:8-oxo-7,8-dihydroguanine DNA N-glycosylase activity"/>
    <property type="evidence" value="ECO:0007669"/>
    <property type="project" value="TreeGrafter"/>
</dbReference>
<dbReference type="InterPro" id="IPR004035">
    <property type="entry name" value="Endouclease-III_FeS-bd_BS"/>
</dbReference>
<evidence type="ECO:0000256" key="7">
    <source>
        <dbReference type="ARBA" id="ARBA00022723"/>
    </source>
</evidence>
<dbReference type="InterPro" id="IPR015797">
    <property type="entry name" value="NUDIX_hydrolase-like_dom_sf"/>
</dbReference>
<keyword evidence="6" id="KW-0004">4Fe-4S</keyword>
<dbReference type="GO" id="GO:0000701">
    <property type="term" value="F:purine-specific mismatch base pair DNA N-glycosylase activity"/>
    <property type="evidence" value="ECO:0007669"/>
    <property type="project" value="UniProtKB-EC"/>
</dbReference>
<dbReference type="InterPro" id="IPR044298">
    <property type="entry name" value="MIG/MutY"/>
</dbReference>
<evidence type="ECO:0000256" key="14">
    <source>
        <dbReference type="RuleBase" id="RU365096"/>
    </source>
</evidence>
<keyword evidence="17" id="KW-1185">Reference proteome</keyword>
<evidence type="ECO:0000256" key="12">
    <source>
        <dbReference type="ARBA" id="ARBA00023204"/>
    </source>
</evidence>
<dbReference type="PROSITE" id="PS01155">
    <property type="entry name" value="ENDONUCLEASE_III_2"/>
    <property type="match status" value="1"/>
</dbReference>
<evidence type="ECO:0000313" key="17">
    <source>
        <dbReference type="Proteomes" id="UP000256845"/>
    </source>
</evidence>
<keyword evidence="7" id="KW-0479">Metal-binding</keyword>
<protein>
    <recommendedName>
        <fullName evidence="5 14">Adenine DNA glycosylase</fullName>
        <ecNumber evidence="4 14">3.2.2.31</ecNumber>
    </recommendedName>
</protein>
<dbReference type="PANTHER" id="PTHR42944:SF1">
    <property type="entry name" value="ADENINE DNA GLYCOSYLASE"/>
    <property type="match status" value="1"/>
</dbReference>
<comment type="similarity">
    <text evidence="3 14">Belongs to the Nth/MutY family.</text>
</comment>
<evidence type="ECO:0000256" key="2">
    <source>
        <dbReference type="ARBA" id="ARBA00002933"/>
    </source>
</evidence>
<dbReference type="SUPFAM" id="SSF55811">
    <property type="entry name" value="Nudix"/>
    <property type="match status" value="1"/>
</dbReference>
<accession>A0A3D9HXQ2</accession>
<keyword evidence="8 14" id="KW-0227">DNA damage</keyword>
<dbReference type="GO" id="GO:0006284">
    <property type="term" value="P:base-excision repair"/>
    <property type="evidence" value="ECO:0007669"/>
    <property type="project" value="UniProtKB-UniRule"/>
</dbReference>
<dbReference type="GO" id="GO:0035485">
    <property type="term" value="F:adenine/guanine mispair binding"/>
    <property type="evidence" value="ECO:0007669"/>
    <property type="project" value="TreeGrafter"/>
</dbReference>
<evidence type="ECO:0000256" key="13">
    <source>
        <dbReference type="ARBA" id="ARBA00023295"/>
    </source>
</evidence>
<evidence type="ECO:0000256" key="6">
    <source>
        <dbReference type="ARBA" id="ARBA00022485"/>
    </source>
</evidence>
<dbReference type="GO" id="GO:0006298">
    <property type="term" value="P:mismatch repair"/>
    <property type="evidence" value="ECO:0007669"/>
    <property type="project" value="TreeGrafter"/>
</dbReference>
<organism evidence="16 17">
    <name type="scientific">Aestuariispira insulae</name>
    <dbReference type="NCBI Taxonomy" id="1461337"/>
    <lineage>
        <taxon>Bacteria</taxon>
        <taxon>Pseudomonadati</taxon>
        <taxon>Pseudomonadota</taxon>
        <taxon>Alphaproteobacteria</taxon>
        <taxon>Rhodospirillales</taxon>
        <taxon>Kiloniellaceae</taxon>
        <taxon>Aestuariispira</taxon>
    </lineage>
</organism>
<dbReference type="GO" id="GO:0046872">
    <property type="term" value="F:metal ion binding"/>
    <property type="evidence" value="ECO:0007669"/>
    <property type="project" value="UniProtKB-UniRule"/>
</dbReference>
<name>A0A3D9HXQ2_9PROT</name>
<dbReference type="GO" id="GO:0051539">
    <property type="term" value="F:4 iron, 4 sulfur cluster binding"/>
    <property type="evidence" value="ECO:0007669"/>
    <property type="project" value="UniProtKB-UniRule"/>
</dbReference>
<dbReference type="CDD" id="cd00056">
    <property type="entry name" value="ENDO3c"/>
    <property type="match status" value="1"/>
</dbReference>
<dbReference type="EMBL" id="QRDW01000001">
    <property type="protein sequence ID" value="RED54274.1"/>
    <property type="molecule type" value="Genomic_DNA"/>
</dbReference>
<dbReference type="Pfam" id="PF00730">
    <property type="entry name" value="HhH-GPD"/>
    <property type="match status" value="1"/>
</dbReference>
<keyword evidence="13 14" id="KW-0326">Glycosidase</keyword>
<dbReference type="CDD" id="cd03431">
    <property type="entry name" value="NUDIX_DNA_Glycosylase_C-MutY"/>
    <property type="match status" value="1"/>
</dbReference>
<evidence type="ECO:0000256" key="3">
    <source>
        <dbReference type="ARBA" id="ARBA00008343"/>
    </source>
</evidence>
<dbReference type="InterPro" id="IPR023170">
    <property type="entry name" value="HhH_base_excis_C"/>
</dbReference>
<dbReference type="Pfam" id="PF14815">
    <property type="entry name" value="NUDIX_4"/>
    <property type="match status" value="1"/>
</dbReference>
<evidence type="ECO:0000259" key="15">
    <source>
        <dbReference type="SMART" id="SM00478"/>
    </source>
</evidence>
<dbReference type="PROSITE" id="PS00764">
    <property type="entry name" value="ENDONUCLEASE_III_1"/>
    <property type="match status" value="1"/>
</dbReference>
<evidence type="ECO:0000256" key="5">
    <source>
        <dbReference type="ARBA" id="ARBA00022023"/>
    </source>
</evidence>
<comment type="caution">
    <text evidence="16">The sequence shown here is derived from an EMBL/GenBank/DDBJ whole genome shotgun (WGS) entry which is preliminary data.</text>
</comment>
<dbReference type="InterPro" id="IPR003265">
    <property type="entry name" value="HhH-GPD_domain"/>
</dbReference>
<evidence type="ECO:0000256" key="1">
    <source>
        <dbReference type="ARBA" id="ARBA00000843"/>
    </source>
</evidence>
<dbReference type="EC" id="3.2.2.31" evidence="4 14"/>
<keyword evidence="12" id="KW-0234">DNA repair</keyword>
<dbReference type="InterPro" id="IPR004036">
    <property type="entry name" value="Endonuclease-III-like_CS2"/>
</dbReference>
<dbReference type="InterPro" id="IPR003651">
    <property type="entry name" value="Endonuclease3_FeS-loop_motif"/>
</dbReference>
<dbReference type="InterPro" id="IPR005760">
    <property type="entry name" value="A/G_AdeGlyc_MutY"/>
</dbReference>
<dbReference type="NCBIfam" id="TIGR01084">
    <property type="entry name" value="mutY"/>
    <property type="match status" value="1"/>
</dbReference>
<gene>
    <name evidence="16" type="ORF">DFP90_1011077</name>
</gene>
<dbReference type="Gene3D" id="1.10.1670.10">
    <property type="entry name" value="Helix-hairpin-Helix base-excision DNA repair enzymes (C-terminal)"/>
    <property type="match status" value="1"/>
</dbReference>
<dbReference type="SUPFAM" id="SSF48150">
    <property type="entry name" value="DNA-glycosylase"/>
    <property type="match status" value="1"/>
</dbReference>
<comment type="catalytic activity">
    <reaction evidence="1 14">
        <text>Hydrolyzes free adenine bases from 7,8-dihydro-8-oxoguanine:adenine mismatched double-stranded DNA, leaving an apurinic site.</text>
        <dbReference type="EC" id="3.2.2.31"/>
    </reaction>
</comment>
<evidence type="ECO:0000256" key="11">
    <source>
        <dbReference type="ARBA" id="ARBA00023014"/>
    </source>
</evidence>
<reference evidence="16 17" key="1">
    <citation type="submission" date="2018-07" db="EMBL/GenBank/DDBJ databases">
        <title>Genomic Encyclopedia of Type Strains, Phase III (KMG-III): the genomes of soil and plant-associated and newly described type strains.</title>
        <authorList>
            <person name="Whitman W."/>
        </authorList>
    </citation>
    <scope>NUCLEOTIDE SEQUENCE [LARGE SCALE GENOMIC DNA]</scope>
    <source>
        <strain evidence="16 17">CECT 8488</strain>
    </source>
</reference>
<evidence type="ECO:0000313" key="16">
    <source>
        <dbReference type="EMBL" id="RED54274.1"/>
    </source>
</evidence>